<feature type="compositionally biased region" description="Polar residues" evidence="1">
    <location>
        <begin position="1059"/>
        <end position="1082"/>
    </location>
</feature>
<evidence type="ECO:0000313" key="3">
    <source>
        <dbReference type="EMBL" id="CAB3226206.1"/>
    </source>
</evidence>
<feature type="compositionally biased region" description="Basic residues" evidence="1">
    <location>
        <begin position="956"/>
        <end position="966"/>
    </location>
</feature>
<dbReference type="EMBL" id="CADEBD010000226">
    <property type="protein sequence ID" value="CAB3226206.1"/>
    <property type="molecule type" value="Genomic_DNA"/>
</dbReference>
<feature type="compositionally biased region" description="Basic and acidic residues" evidence="1">
    <location>
        <begin position="1358"/>
        <end position="1369"/>
    </location>
</feature>
<reference evidence="3 4" key="1">
    <citation type="submission" date="2020-04" db="EMBL/GenBank/DDBJ databases">
        <authorList>
            <person name="Wallbank WR R."/>
            <person name="Pardo Diaz C."/>
            <person name="Kozak K."/>
            <person name="Martin S."/>
            <person name="Jiggins C."/>
            <person name="Moest M."/>
            <person name="Warren A I."/>
            <person name="Byers J.R.P. K."/>
            <person name="Montejo-Kovacevich G."/>
            <person name="Yen C E."/>
        </authorList>
    </citation>
    <scope>NUCLEOTIDE SEQUENCE [LARGE SCALE GENOMIC DNA]</scope>
</reference>
<keyword evidence="2" id="KW-0732">Signal</keyword>
<feature type="region of interest" description="Disordered" evidence="1">
    <location>
        <begin position="1205"/>
        <end position="1229"/>
    </location>
</feature>
<feature type="compositionally biased region" description="Basic residues" evidence="1">
    <location>
        <begin position="1288"/>
        <end position="1298"/>
    </location>
</feature>
<feature type="compositionally biased region" description="Low complexity" evidence="1">
    <location>
        <begin position="873"/>
        <end position="886"/>
    </location>
</feature>
<feature type="region of interest" description="Disordered" evidence="1">
    <location>
        <begin position="1657"/>
        <end position="1692"/>
    </location>
</feature>
<feature type="region of interest" description="Disordered" evidence="1">
    <location>
        <begin position="586"/>
        <end position="620"/>
    </location>
</feature>
<dbReference type="OrthoDB" id="421276at2759"/>
<proteinExistence type="predicted"/>
<comment type="caution">
    <text evidence="3">The sequence shown here is derived from an EMBL/GenBank/DDBJ whole genome shotgun (WGS) entry which is preliminary data.</text>
</comment>
<feature type="chain" id="PRO_5035877141" evidence="2">
    <location>
        <begin position="22"/>
        <end position="1867"/>
    </location>
</feature>
<sequence>MAHRTVHRLTCIISLLAVTSAAKEEGRWSRQLDSYTTDLSDWVPLDGPVEREPLMAQMPIKRQAVAEPRILTEPFPGIARPSGFSSDGFSSRNYFNNQANRQPLYLQSVPSVPSAPQNYLNDQGFSQGIRFGLSQPNFPLNQGFIAPPLGFENGPLQSQSRRPQTIQGFPMSQLGFPQASGVPLSLQGKPFANPVQPVKSDIPKFVDGYRAENASNDFSFSSKKRPQSLQKIKFEGGEKVKQEIIPHRSNNEREEVQLLYVPLEQLNRGQFNFRSPLTTSQLVNTEMYSQNLPRPNKVTQNFLNDYRPSPKPLDTFSGQNYFSDFNTQIKDLDQVPKFTTHTTPYPTLAPITPKSKKLKPHQPPLAIFMRDTGKNTPLKVGDVLSSLKSAETIAVLDSVNPMNAPKVFIGPSNMPPPENFVKFELPYLSNVDHSDNKLKQLPFFVAPLSYNTPNGFAKIPFPSPHVGSVVINSQIKETTQSQPSQPNVNPNYYLSTYKPEPKPVTQKPTFNYYSSASPTTKSLPNHQSNYYSFEPQTVSSLRTPLQPETQTAPPKSGSYFLSNARPQYNSQEFTNFAPQNNYKSSEITNQFNHPRKPERTTTLRTTTTTTTKQPSTYPSQLLETHNPYSINQAFHFSTPLDYHNYFDDINQPQVTPESVELSTPSPTPNPRSPSTHQPQSEHMVTVKPKYRQQSSPNYLNNYSPEIHYDSDRNTKYPVYNSNDYVTNTETDSQQTQAPNYVDNTQKQKYVTSVDTSSNKHNTNIETSVNQYTNESPEVNNYNVDSYNKYNTNIDTSVNNYKTDSESNVNQYTNIDTLENYKNEYNQNVDTSSPEPGNLSEVNNLSTVSENINQQKYDVNNNYGENTDYAEINPTPSTSTSTTTTRRTAIRSRGRPRHSTTPRSDSYESTTRVVVSRRPLRERRPQSTRQRYEPNKISTEKPIRKPVDSGESTTKSTKTRTRGRIHYRPSGSDESHDKKKNHNTKEKDLAYQRDVLHQNYPVTLMERASTVDIEAITEPTLQQSSVNLQEHVTETVDTENAYTHERAAISEQEEVKDISPLSSYTPRSTLQTETPYVPRSQSPRNEEYYYQPRSSIAPVEASRYHEAANDKEDDIYAKQTTSVPNLEKTDPIAYATETSATEQNEPNYSTRNDYATIKQEEENTASEVENTKLTNSERTEIEEEENVVQTTPSYNRVRVRPGVIRQYHQTSSSDAPKVKERRRPPQPVTYRPAFDRRRTTMRIDEIEADLKTKQVHARPEQEYKHPVYKPEATTEPAMVSSSTTEITTKRSHLRRRRPLHPYSTSSTEASSTKRSYDVKNRFRGRRPTEKTSEKSDVITEAPSPTTRASVHTRYSHRPRLSERYNKKPEPEVEIEDQDSNFSINRPSYTELEGEHWSPKISSDSFKPFNPNDITDEQRTATTERGPDTESELDIITARNEYDDILLTVTPVSNNRMNKKIPDIPPTLEALVEQSKVTKSDSTDTMSTFESMLEEVMKSLEEQDKDEYNTNVMKHKGGEIGEIPPEIVISSGDSYVPKSTMPLEEVTTELTTADDSPLPDEENKDRKSRRRGFWKKVKVRPATESIEFAESQYYTSTVNRLGQPVKNMKVVHEKTFNDKPKVTTYKPKVQYLTDLFSSGDDFADVDVMPAVDIHKIKSKKSPNEGTVTSEESKKTTAYVEKETQTMSPGDLDLGTGSPDPTVDDMYYSTTNEPVPTKADDRSDTFSFMNYLFGMTSEGSEGSSVGENSTKTTESNIQITTEQPKTKLVTTETGFIPEEITEITASSANTDNTDAIDVSEIQKTNSLEDAKTEKDTVETTFIPVTDVESSSVSSFMDPSNVLSTSMSTEVSHETEICFRGKCIKTSKDIL</sequence>
<feature type="compositionally biased region" description="Basic residues" evidence="1">
    <location>
        <begin position="887"/>
        <end position="899"/>
    </location>
</feature>
<name>A0A8S0Z217_ARCPL</name>
<feature type="region of interest" description="Disordered" evidence="1">
    <location>
        <begin position="857"/>
        <end position="991"/>
    </location>
</feature>
<evidence type="ECO:0000256" key="2">
    <source>
        <dbReference type="SAM" id="SignalP"/>
    </source>
</evidence>
<feature type="compositionally biased region" description="Basic and acidic residues" evidence="1">
    <location>
        <begin position="1313"/>
        <end position="1336"/>
    </location>
</feature>
<organism evidence="3 4">
    <name type="scientific">Arctia plantaginis</name>
    <name type="common">Wood tiger moth</name>
    <name type="synonym">Phalaena plantaginis</name>
    <dbReference type="NCBI Taxonomy" id="874455"/>
    <lineage>
        <taxon>Eukaryota</taxon>
        <taxon>Metazoa</taxon>
        <taxon>Ecdysozoa</taxon>
        <taxon>Arthropoda</taxon>
        <taxon>Hexapoda</taxon>
        <taxon>Insecta</taxon>
        <taxon>Pterygota</taxon>
        <taxon>Neoptera</taxon>
        <taxon>Endopterygota</taxon>
        <taxon>Lepidoptera</taxon>
        <taxon>Glossata</taxon>
        <taxon>Ditrysia</taxon>
        <taxon>Noctuoidea</taxon>
        <taxon>Erebidae</taxon>
        <taxon>Arctiinae</taxon>
        <taxon>Arctia</taxon>
    </lineage>
</organism>
<feature type="compositionally biased region" description="Polar residues" evidence="1">
    <location>
        <begin position="1303"/>
        <end position="1312"/>
    </location>
</feature>
<feature type="compositionally biased region" description="Basic and acidic residues" evidence="1">
    <location>
        <begin position="1046"/>
        <end position="1056"/>
    </location>
</feature>
<feature type="region of interest" description="Disordered" evidence="1">
    <location>
        <begin position="656"/>
        <end position="698"/>
    </location>
</feature>
<accession>A0A8S0Z217</accession>
<evidence type="ECO:0000313" key="4">
    <source>
        <dbReference type="Proteomes" id="UP000494256"/>
    </source>
</evidence>
<feature type="signal peptide" evidence="2">
    <location>
        <begin position="1"/>
        <end position="21"/>
    </location>
</feature>
<gene>
    <name evidence="3" type="ORF">APLA_LOCUS2596</name>
</gene>
<feature type="region of interest" description="Disordered" evidence="1">
    <location>
        <begin position="1546"/>
        <end position="1569"/>
    </location>
</feature>
<feature type="compositionally biased region" description="Basic and acidic residues" evidence="1">
    <location>
        <begin position="970"/>
        <end position="991"/>
    </location>
</feature>
<evidence type="ECO:0000256" key="1">
    <source>
        <dbReference type="SAM" id="MobiDB-lite"/>
    </source>
</evidence>
<feature type="compositionally biased region" description="Basic and acidic residues" evidence="1">
    <location>
        <begin position="921"/>
        <end position="947"/>
    </location>
</feature>
<feature type="region of interest" description="Disordered" evidence="1">
    <location>
        <begin position="536"/>
        <end position="562"/>
    </location>
</feature>
<dbReference type="Proteomes" id="UP000494256">
    <property type="component" value="Unassembled WGS sequence"/>
</dbReference>
<feature type="compositionally biased region" description="Basic and acidic residues" evidence="1">
    <location>
        <begin position="1668"/>
        <end position="1681"/>
    </location>
</feature>
<feature type="compositionally biased region" description="Polar residues" evidence="1">
    <location>
        <begin position="900"/>
        <end position="912"/>
    </location>
</feature>
<protein>
    <submittedName>
        <fullName evidence="3">Uncharacterized protein</fullName>
    </submittedName>
</protein>
<feature type="compositionally biased region" description="Low complexity" evidence="1">
    <location>
        <begin position="602"/>
        <end position="611"/>
    </location>
</feature>
<feature type="region of interest" description="Disordered" evidence="1">
    <location>
        <begin position="1270"/>
        <end position="1429"/>
    </location>
</feature>
<feature type="region of interest" description="Disordered" evidence="1">
    <location>
        <begin position="1046"/>
        <end position="1086"/>
    </location>
</feature>